<evidence type="ECO:0000313" key="3">
    <source>
        <dbReference type="Proteomes" id="UP001501746"/>
    </source>
</evidence>
<accession>A0ABN2MDQ9</accession>
<keyword evidence="1" id="KW-0472">Membrane</keyword>
<feature type="transmembrane region" description="Helical" evidence="1">
    <location>
        <begin position="55"/>
        <end position="74"/>
    </location>
</feature>
<evidence type="ECO:0000313" key="2">
    <source>
        <dbReference type="EMBL" id="GAA1822519.1"/>
    </source>
</evidence>
<protein>
    <submittedName>
        <fullName evidence="2">Uncharacterized protein</fullName>
    </submittedName>
</protein>
<dbReference type="EMBL" id="BAAANK010000001">
    <property type="protein sequence ID" value="GAA1822519.1"/>
    <property type="molecule type" value="Genomic_DNA"/>
</dbReference>
<comment type="caution">
    <text evidence="2">The sequence shown here is derived from an EMBL/GenBank/DDBJ whole genome shotgun (WGS) entry which is preliminary data.</text>
</comment>
<keyword evidence="3" id="KW-1185">Reference proteome</keyword>
<gene>
    <name evidence="2" type="ORF">GCM10009750_01130</name>
</gene>
<organism evidence="2 3">
    <name type="scientific">Agromyces salentinus</name>
    <dbReference type="NCBI Taxonomy" id="269421"/>
    <lineage>
        <taxon>Bacteria</taxon>
        <taxon>Bacillati</taxon>
        <taxon>Actinomycetota</taxon>
        <taxon>Actinomycetes</taxon>
        <taxon>Micrococcales</taxon>
        <taxon>Microbacteriaceae</taxon>
        <taxon>Agromyces</taxon>
    </lineage>
</organism>
<proteinExistence type="predicted"/>
<keyword evidence="1" id="KW-1133">Transmembrane helix</keyword>
<evidence type="ECO:0000256" key="1">
    <source>
        <dbReference type="SAM" id="Phobius"/>
    </source>
</evidence>
<keyword evidence="1" id="KW-0812">Transmembrane</keyword>
<name>A0ABN2MDQ9_9MICO</name>
<sequence>MEPINTFIELFAGFAGVALGLWLFFTRATRARETQERLERLPRRVGETSARSSTTGTFALVSGFLVVLSVGLIIDAGRRLIAG</sequence>
<reference evidence="2 3" key="1">
    <citation type="journal article" date="2019" name="Int. J. Syst. Evol. Microbiol.">
        <title>The Global Catalogue of Microorganisms (GCM) 10K type strain sequencing project: providing services to taxonomists for standard genome sequencing and annotation.</title>
        <authorList>
            <consortium name="The Broad Institute Genomics Platform"/>
            <consortium name="The Broad Institute Genome Sequencing Center for Infectious Disease"/>
            <person name="Wu L."/>
            <person name="Ma J."/>
        </authorList>
    </citation>
    <scope>NUCLEOTIDE SEQUENCE [LARGE SCALE GENOMIC DNA]</scope>
    <source>
        <strain evidence="2 3">JCM 14323</strain>
    </source>
</reference>
<dbReference type="Proteomes" id="UP001501746">
    <property type="component" value="Unassembled WGS sequence"/>
</dbReference>